<evidence type="ECO:0000313" key="6">
    <source>
        <dbReference type="Proteomes" id="UP001501231"/>
    </source>
</evidence>
<keyword evidence="5" id="KW-0560">Oxidoreductase</keyword>
<proteinExistence type="predicted"/>
<keyword evidence="6" id="KW-1185">Reference proteome</keyword>
<keyword evidence="5" id="KW-0503">Monooxygenase</keyword>
<comment type="caution">
    <text evidence="5">The sequence shown here is derived from an EMBL/GenBank/DDBJ whole genome shotgun (WGS) entry which is preliminary data.</text>
</comment>
<dbReference type="InterPro" id="IPR004302">
    <property type="entry name" value="Cellulose/chitin-bd_N"/>
</dbReference>
<evidence type="ECO:0000259" key="4">
    <source>
        <dbReference type="Pfam" id="PF03067"/>
    </source>
</evidence>
<evidence type="ECO:0000256" key="1">
    <source>
        <dbReference type="ARBA" id="ARBA00022729"/>
    </source>
</evidence>
<feature type="compositionally biased region" description="Polar residues" evidence="2">
    <location>
        <begin position="152"/>
        <end position="166"/>
    </location>
</feature>
<evidence type="ECO:0000256" key="3">
    <source>
        <dbReference type="SAM" id="SignalP"/>
    </source>
</evidence>
<dbReference type="Gene3D" id="2.70.50.50">
    <property type="entry name" value="chitin-binding protein cbp21"/>
    <property type="match status" value="1"/>
</dbReference>
<sequence>MSSTFRMPGKKGLVLAAAAGLGLPLAVAAPALSHGYTTSPPSRSSLCNTGQVQNCGAVQWDPQSIEGPKGFPQAGPADGKICAAGDSRWAPLDDPRGGQWPAARLNSGQSFTFTWKLTAAHATTSFRYFITRNGWNPAQPLTRAALEPQPFLTQNYDGRQPPSNASHPGRLPAKQGRHLILAVWDIADTGNAFYLCSDVTFG</sequence>
<keyword evidence="1 3" id="KW-0732">Signal</keyword>
<dbReference type="Proteomes" id="UP001501231">
    <property type="component" value="Unassembled WGS sequence"/>
</dbReference>
<feature type="domain" description="Chitin-binding type-4" evidence="4">
    <location>
        <begin position="34"/>
        <end position="199"/>
    </location>
</feature>
<feature type="signal peptide" evidence="3">
    <location>
        <begin position="1"/>
        <end position="28"/>
    </location>
</feature>
<dbReference type="PANTHER" id="PTHR34823">
    <property type="entry name" value="GLCNAC-BINDING PROTEIN A"/>
    <property type="match status" value="1"/>
</dbReference>
<dbReference type="EMBL" id="BAAARW010000011">
    <property type="protein sequence ID" value="GAA2413531.1"/>
    <property type="molecule type" value="Genomic_DNA"/>
</dbReference>
<dbReference type="InterPro" id="IPR014756">
    <property type="entry name" value="Ig_E-set"/>
</dbReference>
<dbReference type="GO" id="GO:0004497">
    <property type="term" value="F:monooxygenase activity"/>
    <property type="evidence" value="ECO:0007669"/>
    <property type="project" value="UniProtKB-KW"/>
</dbReference>
<dbReference type="Pfam" id="PF03067">
    <property type="entry name" value="LPMO_10"/>
    <property type="match status" value="1"/>
</dbReference>
<protein>
    <submittedName>
        <fullName evidence="5">Lytic polysaccharide monooxygenase</fullName>
    </submittedName>
</protein>
<accession>A0ABN3IV91</accession>
<gene>
    <name evidence="5" type="ORF">GCM10010191_24140</name>
</gene>
<feature type="region of interest" description="Disordered" evidence="2">
    <location>
        <begin position="152"/>
        <end position="171"/>
    </location>
</feature>
<evidence type="ECO:0000313" key="5">
    <source>
        <dbReference type="EMBL" id="GAA2413531.1"/>
    </source>
</evidence>
<dbReference type="CDD" id="cd21177">
    <property type="entry name" value="LPMO_AA10"/>
    <property type="match status" value="1"/>
</dbReference>
<organism evidence="5 6">
    <name type="scientific">Actinomadura vinacea</name>
    <dbReference type="NCBI Taxonomy" id="115336"/>
    <lineage>
        <taxon>Bacteria</taxon>
        <taxon>Bacillati</taxon>
        <taxon>Actinomycetota</taxon>
        <taxon>Actinomycetes</taxon>
        <taxon>Streptosporangiales</taxon>
        <taxon>Thermomonosporaceae</taxon>
        <taxon>Actinomadura</taxon>
    </lineage>
</organism>
<name>A0ABN3IV91_9ACTN</name>
<dbReference type="SUPFAM" id="SSF81296">
    <property type="entry name" value="E set domains"/>
    <property type="match status" value="1"/>
</dbReference>
<dbReference type="PANTHER" id="PTHR34823:SF1">
    <property type="entry name" value="CHITIN-BINDING TYPE-4 DOMAIN-CONTAINING PROTEIN"/>
    <property type="match status" value="1"/>
</dbReference>
<feature type="chain" id="PRO_5045390382" evidence="3">
    <location>
        <begin position="29"/>
        <end position="202"/>
    </location>
</feature>
<reference evidence="5 6" key="1">
    <citation type="journal article" date="2019" name="Int. J. Syst. Evol. Microbiol.">
        <title>The Global Catalogue of Microorganisms (GCM) 10K type strain sequencing project: providing services to taxonomists for standard genome sequencing and annotation.</title>
        <authorList>
            <consortium name="The Broad Institute Genomics Platform"/>
            <consortium name="The Broad Institute Genome Sequencing Center for Infectious Disease"/>
            <person name="Wu L."/>
            <person name="Ma J."/>
        </authorList>
    </citation>
    <scope>NUCLEOTIDE SEQUENCE [LARGE SCALE GENOMIC DNA]</scope>
    <source>
        <strain evidence="5 6">JCM 3325</strain>
    </source>
</reference>
<evidence type="ECO:0000256" key="2">
    <source>
        <dbReference type="SAM" id="MobiDB-lite"/>
    </source>
</evidence>
<dbReference type="RefSeq" id="WP_344588874.1">
    <property type="nucleotide sequence ID" value="NZ_BAAARW010000011.1"/>
</dbReference>
<dbReference type="InterPro" id="IPR051024">
    <property type="entry name" value="GlcNAc_Chitin_IntDeg"/>
</dbReference>